<name>A0A699ZVL9_HAELA</name>
<comment type="caution">
    <text evidence="1">The sequence shown here is derived from an EMBL/GenBank/DDBJ whole genome shotgun (WGS) entry which is preliminary data.</text>
</comment>
<gene>
    <name evidence="1" type="ORF">HaLaN_24047</name>
</gene>
<feature type="non-terminal residue" evidence="1">
    <location>
        <position position="1"/>
    </location>
</feature>
<evidence type="ECO:0000313" key="1">
    <source>
        <dbReference type="EMBL" id="GFH25985.1"/>
    </source>
</evidence>
<dbReference type="AlphaFoldDB" id="A0A699ZVL9"/>
<protein>
    <submittedName>
        <fullName evidence="1">Uncharacterized protein</fullName>
    </submittedName>
</protein>
<proteinExistence type="predicted"/>
<keyword evidence="2" id="KW-1185">Reference proteome</keyword>
<reference evidence="1 2" key="1">
    <citation type="submission" date="2020-02" db="EMBL/GenBank/DDBJ databases">
        <title>Draft genome sequence of Haematococcus lacustris strain NIES-144.</title>
        <authorList>
            <person name="Morimoto D."/>
            <person name="Nakagawa S."/>
            <person name="Yoshida T."/>
            <person name="Sawayama S."/>
        </authorList>
    </citation>
    <scope>NUCLEOTIDE SEQUENCE [LARGE SCALE GENOMIC DNA]</scope>
    <source>
        <strain evidence="1 2">NIES-144</strain>
    </source>
</reference>
<organism evidence="1 2">
    <name type="scientific">Haematococcus lacustris</name>
    <name type="common">Green alga</name>
    <name type="synonym">Haematococcus pluvialis</name>
    <dbReference type="NCBI Taxonomy" id="44745"/>
    <lineage>
        <taxon>Eukaryota</taxon>
        <taxon>Viridiplantae</taxon>
        <taxon>Chlorophyta</taxon>
        <taxon>core chlorophytes</taxon>
        <taxon>Chlorophyceae</taxon>
        <taxon>CS clade</taxon>
        <taxon>Chlamydomonadales</taxon>
        <taxon>Haematococcaceae</taxon>
        <taxon>Haematococcus</taxon>
    </lineage>
</organism>
<evidence type="ECO:0000313" key="2">
    <source>
        <dbReference type="Proteomes" id="UP000485058"/>
    </source>
</evidence>
<dbReference type="EMBL" id="BLLF01002980">
    <property type="protein sequence ID" value="GFH25985.1"/>
    <property type="molecule type" value="Genomic_DNA"/>
</dbReference>
<dbReference type="Proteomes" id="UP000485058">
    <property type="component" value="Unassembled WGS sequence"/>
</dbReference>
<feature type="non-terminal residue" evidence="1">
    <location>
        <position position="125"/>
    </location>
</feature>
<sequence length="125" mass="13163">MIGEPGSGPPSCAVLHFNPAVRRKGRRTSELHFGLLQKTMEGMCDELASTTNKSMLLTHDEFSTLYSSAGKYAAGSSSCANDKSQMLTLASAGQLVIGTKSGGRQRMALCTATFLSTAQPTTAQT</sequence>
<accession>A0A699ZVL9</accession>